<gene>
    <name evidence="1" type="ORF">CANTADRAFT_242780</name>
</gene>
<evidence type="ECO:0000313" key="2">
    <source>
        <dbReference type="Proteomes" id="UP000094285"/>
    </source>
</evidence>
<organism evidence="1 2">
    <name type="scientific">Suhomyces tanzawaensis NRRL Y-17324</name>
    <dbReference type="NCBI Taxonomy" id="984487"/>
    <lineage>
        <taxon>Eukaryota</taxon>
        <taxon>Fungi</taxon>
        <taxon>Dikarya</taxon>
        <taxon>Ascomycota</taxon>
        <taxon>Saccharomycotina</taxon>
        <taxon>Pichiomycetes</taxon>
        <taxon>Debaryomycetaceae</taxon>
        <taxon>Suhomyces</taxon>
    </lineage>
</organism>
<dbReference type="RefSeq" id="XP_020064121.1">
    <property type="nucleotide sequence ID" value="XM_020207070.1"/>
</dbReference>
<sequence>MHNTHNHISWPTCACSRCLIPAVSPYPPQNKPRNSAHVVFCQHQYLHVTLSPPLHVCLCNPHSFPRDIVLSQPPYTHTIGFKTTAPLRHTVIIRNTTLTLEIGSGMYLYADFPVTIINSRLNPSFTR</sequence>
<dbReference type="AlphaFoldDB" id="A0A1E4SHK2"/>
<dbReference type="Proteomes" id="UP000094285">
    <property type="component" value="Unassembled WGS sequence"/>
</dbReference>
<dbReference type="GeneID" id="30981207"/>
<evidence type="ECO:0000313" key="1">
    <source>
        <dbReference type="EMBL" id="ODV78999.1"/>
    </source>
</evidence>
<proteinExistence type="predicted"/>
<reference evidence="2" key="1">
    <citation type="submission" date="2016-05" db="EMBL/GenBank/DDBJ databases">
        <title>Comparative genomics of biotechnologically important yeasts.</title>
        <authorList>
            <consortium name="DOE Joint Genome Institute"/>
            <person name="Riley R."/>
            <person name="Haridas S."/>
            <person name="Wolfe K.H."/>
            <person name="Lopes M.R."/>
            <person name="Hittinger C.T."/>
            <person name="Goker M."/>
            <person name="Salamov A."/>
            <person name="Wisecaver J."/>
            <person name="Long T.M."/>
            <person name="Aerts A.L."/>
            <person name="Barry K."/>
            <person name="Choi C."/>
            <person name="Clum A."/>
            <person name="Coughlan A.Y."/>
            <person name="Deshpande S."/>
            <person name="Douglass A.P."/>
            <person name="Hanson S.J."/>
            <person name="Klenk H.-P."/>
            <person name="Labutti K."/>
            <person name="Lapidus A."/>
            <person name="Lindquist E."/>
            <person name="Lipzen A."/>
            <person name="Meier-Kolthoff J.P."/>
            <person name="Ohm R.A."/>
            <person name="Otillar R.P."/>
            <person name="Pangilinan J."/>
            <person name="Peng Y."/>
            <person name="Rokas A."/>
            <person name="Rosa C.A."/>
            <person name="Scheuner C."/>
            <person name="Sibirny A.A."/>
            <person name="Slot J.C."/>
            <person name="Stielow J.B."/>
            <person name="Sun H."/>
            <person name="Kurtzman C.P."/>
            <person name="Blackwell M."/>
            <person name="Grigoriev I.V."/>
            <person name="Jeffries T.W."/>
        </authorList>
    </citation>
    <scope>NUCLEOTIDE SEQUENCE [LARGE SCALE GENOMIC DNA]</scope>
    <source>
        <strain evidence="2">NRRL Y-17324</strain>
    </source>
</reference>
<keyword evidence="2" id="KW-1185">Reference proteome</keyword>
<dbReference type="EMBL" id="KV453912">
    <property type="protein sequence ID" value="ODV78999.1"/>
    <property type="molecule type" value="Genomic_DNA"/>
</dbReference>
<protein>
    <submittedName>
        <fullName evidence="1">Uncharacterized protein</fullName>
    </submittedName>
</protein>
<accession>A0A1E4SHK2</accession>
<name>A0A1E4SHK2_9ASCO</name>